<dbReference type="HOGENOM" id="CLU_004188_0_0_11"/>
<accession>A0A089XFE9</accession>
<evidence type="ECO:0000313" key="2">
    <source>
        <dbReference type="Proteomes" id="UP000029482"/>
    </source>
</evidence>
<dbReference type="KEGG" id="sgu:SGLAU_30375"/>
<keyword evidence="2" id="KW-1185">Reference proteome</keyword>
<dbReference type="eggNOG" id="ENOG5033QUQ">
    <property type="taxonomic scope" value="Bacteria"/>
</dbReference>
<organism evidence="1 2">
    <name type="scientific">Streptomyces glaucescens</name>
    <dbReference type="NCBI Taxonomy" id="1907"/>
    <lineage>
        <taxon>Bacteria</taxon>
        <taxon>Bacillati</taxon>
        <taxon>Actinomycetota</taxon>
        <taxon>Actinomycetes</taxon>
        <taxon>Kitasatosporales</taxon>
        <taxon>Streptomycetaceae</taxon>
        <taxon>Streptomyces</taxon>
    </lineage>
</organism>
<reference evidence="2" key="1">
    <citation type="journal article" date="2015" name="J. Biotechnol.">
        <title>Complete genome sequence of the actinobacterium Streptomyces glaucescens GLA.O (DSM 40922) consisting of a linear chromosome and one linear plasmid.</title>
        <authorList>
            <person name="Ortseifen V."/>
            <person name="Winkler A."/>
            <person name="Albersmeier A."/>
            <person name="Wendler S."/>
            <person name="Puhler A."/>
            <person name="Kalinowski J."/>
            <person name="Ruckert C."/>
        </authorList>
    </citation>
    <scope>NUCLEOTIDE SEQUENCE [LARGE SCALE GENOMIC DNA]</scope>
    <source>
        <strain evidence="2">DSM 40922 / GLA O</strain>
    </source>
</reference>
<proteinExistence type="predicted"/>
<gene>
    <name evidence="1" type="ORF">SGLAU_30375</name>
</gene>
<evidence type="ECO:0000313" key="1">
    <source>
        <dbReference type="EMBL" id="AIS02009.1"/>
    </source>
</evidence>
<dbReference type="Proteomes" id="UP000029482">
    <property type="component" value="Chromosome"/>
</dbReference>
<protein>
    <recommendedName>
        <fullName evidence="3">DNA-binding protein</fullName>
    </recommendedName>
</protein>
<evidence type="ECO:0008006" key="3">
    <source>
        <dbReference type="Google" id="ProtNLM"/>
    </source>
</evidence>
<dbReference type="EMBL" id="CP009438">
    <property type="protein sequence ID" value="AIS02009.1"/>
    <property type="molecule type" value="Genomic_DNA"/>
</dbReference>
<name>A0A089XFE9_STRGA</name>
<sequence length="1542" mass="164059">MGRAKIGPMVTQVPLPPEPNRSTAYADWAAAHDPGAARAARELLDVVRDAIASAYPRTGRCVDILRRHADRLPAAHLPWFWDTVGHRLLAGHPRTAARAFALARSAERTHALPVDPDWRRANALLFARAGALPAKELGDHQRRLAADLAPAQAHREFAELVTAWAASPGELPADLARRIRASARAAGLGTAEDARLLGHALGAARGKAVPDALLEAATGPLADHPQEPAVLTALLDLFPESRNDAAAWLRLLLRCGAVDAAADGRLTPAGGLAGWLAAYTRTYGHRPSGGGLVRQPVPAELFEVVTRFAPRLRAAATPVRLHEDRYDWPGLDADLLDVCLAERIPVADPGDTVPLHFWDDAARRDLRALAADPVFGRRLEGTVHAALRGAGTAITRLPRNAGITAEVHTRVESLLTALRGGGLAAADEAVDELRTLLDRPTATALDGVDEALAALDLTGPLARALRSGLPEELGWPALEEALAGFPPGDTVRVTGTWPVLTLYGSGRAVAVDHAGPRASCAFRLPDDAAGHAVHYAGGRFLISWTCDERQGFGDLAFWDDRPEDVFEPEHKIGLRPYGGIIQGGYCFQFETPDGSGRHDGERVLRPGGKEGIGHHELQMSDGQRFWSAEVFHSRGNWTRFDPVTGARGTDRTLPGFHAAGEVPPGMEEFEDGQLLAALPEGAAPSPLGQDGRLVGCRVLNRTPYAGPSPADFLLESVDGRRARYRSRRPGRRPWAIIALPCGGEAAVLAGQETIRCHAAEDNSLLWQVHGFPGSGRRRTSTFGHGRGPVPPPAFWHFLTPRDERSSKALRTVGAEAVRALLRAARQAADDDVLRERVTVILPDVTEPRIVDGVVRAARTAADVLRRREELSRRVGVMRAGPVVDLAAPVPDTDLAPALSGLLPELRLYEAYRPEQHPGTLTAVAADGRHLRGEIDEEARQLAPPSPPAEWQALLGRIDAVAWRAAVGTTPDADRAALAALLGTWSAQPFAAPGGSWRTGRAGERALAALRAAGHRVASGPARGGLARFLQPATDPAPQDAEETETVTVARDDSARLTRLLELVERHGPFAVPPEALAVFSWRTGVRRAVAALVLGGLPRREDHREHQRMLRSAPYRATKTSAAEYDGHRHRLGAAGRRAVLAAGVPEDPAELWTHSGITAAAERMAEAWAARLGTTPYADDELADALEQELGLPADWARALPEGRTPADHHGFVLVGDRRGGLDLHRAAPDGTAGEWVPVTGPGHLEAASVIAWALTERPVGDPAAQGAVKLHAALRAQLADPGTLVPMGRFAALARRAADDPGFLPYDGPVLPCPQPLLDGASPATAVDDGLLVVAVPSGDVFLRPAALADGARRERAAALCGEPGLAWLGERLERTRALLDGLARMAGRAVDTPVPPGGYEANPALSAPGLVAGTARALGVGADAAALYLQLLALARPTDAAVRRWNGWTTARHKAAQAELVAVGAVVTGRRARAGRTAFVPGEWLDAKAPHLPLERRKLAAHLASASGKDVHAPFLRLLPPVPPHELFERAVREAPEAV</sequence>